<sequence length="143" mass="15088">MDPIIVILGGVVGAVAAYVVPLWLIRSGRSPRLAAKREVSTAIDNGALPPNADIWSWRTRVAESRQSVARGSWAMLAAGVLMSFVALANFADEGDSLLTWVFVWLAATLLAAAFGMHRQVKRADALITAITAGPTGTTNSGAR</sequence>
<dbReference type="RefSeq" id="WP_072943406.1">
    <property type="nucleotide sequence ID" value="NZ_FNSV01000005.1"/>
</dbReference>
<keyword evidence="1" id="KW-0472">Membrane</keyword>
<feature type="transmembrane region" description="Helical" evidence="1">
    <location>
        <begin position="97"/>
        <end position="116"/>
    </location>
</feature>
<feature type="transmembrane region" description="Helical" evidence="1">
    <location>
        <begin position="73"/>
        <end position="91"/>
    </location>
</feature>
<protein>
    <submittedName>
        <fullName evidence="2">Uncharacterized protein</fullName>
    </submittedName>
</protein>
<gene>
    <name evidence="2" type="ORF">SAMN04490239_9106</name>
</gene>
<evidence type="ECO:0000313" key="2">
    <source>
        <dbReference type="EMBL" id="SED64052.1"/>
    </source>
</evidence>
<organism evidence="2 3">
    <name type="scientific">Rhodococcus koreensis</name>
    <dbReference type="NCBI Taxonomy" id="99653"/>
    <lineage>
        <taxon>Bacteria</taxon>
        <taxon>Bacillati</taxon>
        <taxon>Actinomycetota</taxon>
        <taxon>Actinomycetes</taxon>
        <taxon>Mycobacteriales</taxon>
        <taxon>Nocardiaceae</taxon>
        <taxon>Rhodococcus</taxon>
    </lineage>
</organism>
<dbReference type="EMBL" id="FNSV01000005">
    <property type="protein sequence ID" value="SED64052.1"/>
    <property type="molecule type" value="Genomic_DNA"/>
</dbReference>
<evidence type="ECO:0000313" key="3">
    <source>
        <dbReference type="Proteomes" id="UP000183561"/>
    </source>
</evidence>
<dbReference type="Proteomes" id="UP000183561">
    <property type="component" value="Unassembled WGS sequence"/>
</dbReference>
<reference evidence="3" key="1">
    <citation type="submission" date="2016-10" db="EMBL/GenBank/DDBJ databases">
        <authorList>
            <person name="Varghese N."/>
            <person name="Submissions S."/>
        </authorList>
    </citation>
    <scope>NUCLEOTIDE SEQUENCE [LARGE SCALE GENOMIC DNA]</scope>
    <source>
        <strain evidence="3">DSM 44498</strain>
    </source>
</reference>
<dbReference type="OrthoDB" id="4465860at2"/>
<accession>A0A1H5CBA8</accession>
<feature type="transmembrane region" description="Helical" evidence="1">
    <location>
        <begin position="6"/>
        <end position="25"/>
    </location>
</feature>
<proteinExistence type="predicted"/>
<keyword evidence="1" id="KW-0812">Transmembrane</keyword>
<dbReference type="AlphaFoldDB" id="A0A1H5CBA8"/>
<evidence type="ECO:0000256" key="1">
    <source>
        <dbReference type="SAM" id="Phobius"/>
    </source>
</evidence>
<keyword evidence="1" id="KW-1133">Transmembrane helix</keyword>
<keyword evidence="3" id="KW-1185">Reference proteome</keyword>
<name>A0A1H5CBA8_9NOCA</name>